<organism evidence="1 2">
    <name type="scientific">Rhodopseudomonas palustris</name>
    <dbReference type="NCBI Taxonomy" id="1076"/>
    <lineage>
        <taxon>Bacteria</taxon>
        <taxon>Pseudomonadati</taxon>
        <taxon>Pseudomonadota</taxon>
        <taxon>Alphaproteobacteria</taxon>
        <taxon>Hyphomicrobiales</taxon>
        <taxon>Nitrobacteraceae</taxon>
        <taxon>Rhodopseudomonas</taxon>
    </lineage>
</organism>
<dbReference type="EMBL" id="QYYD01000004">
    <property type="protein sequence ID" value="RJF76624.1"/>
    <property type="molecule type" value="Genomic_DNA"/>
</dbReference>
<evidence type="ECO:0000313" key="2">
    <source>
        <dbReference type="Proteomes" id="UP000285523"/>
    </source>
</evidence>
<dbReference type="Gene3D" id="2.40.128.380">
    <property type="entry name" value="T3SS negative regulator GrlR"/>
    <property type="match status" value="1"/>
</dbReference>
<dbReference type="Proteomes" id="UP000285523">
    <property type="component" value="Unassembled WGS sequence"/>
</dbReference>
<dbReference type="AlphaFoldDB" id="A0A418VKG8"/>
<evidence type="ECO:0000313" key="1">
    <source>
        <dbReference type="EMBL" id="RJF76624.1"/>
    </source>
</evidence>
<sequence length="109" mass="11729">MLLKGLYKVEFETARRRATGVVFADDGKLRGGSSAFAYVGSYEQDGGQIRGKIMSRRHTNDPNVASVFGVDEVRVDFHGSSIGDFAQVEGTAAEAPTLGFKAVLTRISD</sequence>
<accession>A0A418VKG8</accession>
<dbReference type="OrthoDB" id="7856226at2"/>
<dbReference type="RefSeq" id="WP_119855569.1">
    <property type="nucleotide sequence ID" value="NZ_QYYD01000004.1"/>
</dbReference>
<comment type="caution">
    <text evidence="1">The sequence shown here is derived from an EMBL/GenBank/DDBJ whole genome shotgun (WGS) entry which is preliminary data.</text>
</comment>
<gene>
    <name evidence="1" type="ORF">D4Q52_05640</name>
</gene>
<proteinExistence type="predicted"/>
<name>A0A418VKG8_RHOPL</name>
<reference evidence="1 2" key="1">
    <citation type="submission" date="2018-09" db="EMBL/GenBank/DDBJ databases">
        <title>Draft genome sequence of Rhodopseudomonas palustris 2.1.18.</title>
        <authorList>
            <person name="Robertson S.L."/>
            <person name="Meyer T.E."/>
            <person name="Kyndt J.A."/>
        </authorList>
    </citation>
    <scope>NUCLEOTIDE SEQUENCE [LARGE SCALE GENOMIC DNA]</scope>
    <source>
        <strain evidence="1 2">2.1.18</strain>
    </source>
</reference>
<protein>
    <recommendedName>
        <fullName evidence="3">T3SS negative regulator,GrlR</fullName>
    </recommendedName>
</protein>
<dbReference type="InterPro" id="IPR043019">
    <property type="entry name" value="GrlR_sf"/>
</dbReference>
<evidence type="ECO:0008006" key="3">
    <source>
        <dbReference type="Google" id="ProtNLM"/>
    </source>
</evidence>